<reference evidence="3" key="1">
    <citation type="journal article" date="2015" name="PLoS Genet.">
        <title>The dynamic genome and transcriptome of the human fungal pathogen Blastomyces and close relative Emmonsia.</title>
        <authorList>
            <person name="Munoz J.F."/>
            <person name="Gauthier G.M."/>
            <person name="Desjardins C.A."/>
            <person name="Gallo J.E."/>
            <person name="Holder J."/>
            <person name="Sullivan T.D."/>
            <person name="Marty A.J."/>
            <person name="Carmen J.C."/>
            <person name="Chen Z."/>
            <person name="Ding L."/>
            <person name="Gujja S."/>
            <person name="Magrini V."/>
            <person name="Misas E."/>
            <person name="Mitreva M."/>
            <person name="Priest M."/>
            <person name="Saif S."/>
            <person name="Whiston E.A."/>
            <person name="Young S."/>
            <person name="Zeng Q."/>
            <person name="Goldman W.E."/>
            <person name="Mardis E.R."/>
            <person name="Taylor J.W."/>
            <person name="McEwen J.G."/>
            <person name="Clay O.K."/>
            <person name="Klein B.S."/>
            <person name="Cuomo C.A."/>
        </authorList>
    </citation>
    <scope>NUCLEOTIDE SEQUENCE [LARGE SCALE GENOMIC DNA]</scope>
    <source>
        <strain evidence="3">UAMH 3008</strain>
    </source>
</reference>
<proteinExistence type="predicted"/>
<gene>
    <name evidence="2" type="ORF">EMCG_00522</name>
</gene>
<evidence type="ECO:0000313" key="3">
    <source>
        <dbReference type="Proteomes" id="UP000034164"/>
    </source>
</evidence>
<dbReference type="EMBL" id="LCZI01001236">
    <property type="protein sequence ID" value="KKZ61795.1"/>
    <property type="molecule type" value="Genomic_DNA"/>
</dbReference>
<comment type="caution">
    <text evidence="2">The sequence shown here is derived from an EMBL/GenBank/DDBJ whole genome shotgun (WGS) entry which is preliminary data.</text>
</comment>
<organism evidence="2 3">
    <name type="scientific">[Emmonsia] crescens</name>
    <dbReference type="NCBI Taxonomy" id="73230"/>
    <lineage>
        <taxon>Eukaryota</taxon>
        <taxon>Fungi</taxon>
        <taxon>Dikarya</taxon>
        <taxon>Ascomycota</taxon>
        <taxon>Pezizomycotina</taxon>
        <taxon>Eurotiomycetes</taxon>
        <taxon>Eurotiomycetidae</taxon>
        <taxon>Onygenales</taxon>
        <taxon>Ajellomycetaceae</taxon>
        <taxon>Emergomyces</taxon>
    </lineage>
</organism>
<name>A0A0G2HVK4_9EURO</name>
<sequence>MGVGRNLTSDGRNNGPEKCMHATRDGPLHTIFDLHSKVHARGLSINLYRIRREIAFQETLMKRTETAVCHGKLQEDWTSTDHHKVFRDKCSSVHEWR</sequence>
<evidence type="ECO:0000313" key="2">
    <source>
        <dbReference type="EMBL" id="KKZ61795.1"/>
    </source>
</evidence>
<evidence type="ECO:0000256" key="1">
    <source>
        <dbReference type="SAM" id="MobiDB-lite"/>
    </source>
</evidence>
<protein>
    <submittedName>
        <fullName evidence="2">Uncharacterized protein</fullName>
    </submittedName>
</protein>
<accession>A0A0G2HVK4</accession>
<feature type="compositionally biased region" description="Polar residues" evidence="1">
    <location>
        <begin position="1"/>
        <end position="12"/>
    </location>
</feature>
<dbReference type="AlphaFoldDB" id="A0A0G2HVK4"/>
<feature type="region of interest" description="Disordered" evidence="1">
    <location>
        <begin position="1"/>
        <end position="22"/>
    </location>
</feature>
<dbReference type="Proteomes" id="UP000034164">
    <property type="component" value="Unassembled WGS sequence"/>
</dbReference>
<dbReference type="VEuPathDB" id="FungiDB:EMCG_00522"/>